<dbReference type="InterPro" id="IPR010982">
    <property type="entry name" value="Lambda_DNA-bd_dom_sf"/>
</dbReference>
<gene>
    <name evidence="1" type="ORF">NCTC13456_00323</name>
</gene>
<evidence type="ECO:0000313" key="1">
    <source>
        <dbReference type="EMBL" id="STD53109.1"/>
    </source>
</evidence>
<dbReference type="Gene3D" id="1.10.260.40">
    <property type="entry name" value="lambda repressor-like DNA-binding domains"/>
    <property type="match status" value="1"/>
</dbReference>
<sequence length="66" mass="7876">MNHIKILYQKSGCKTIKEFSELVDVPKRTIEDYLYKENKLPLHIFIKVCTAIGIDFESWFNEQIKQ</sequence>
<name>A0A376FXN1_9FLAO</name>
<dbReference type="RefSeq" id="WP_114998277.1">
    <property type="nucleotide sequence ID" value="NZ_UFXS01000001.1"/>
</dbReference>
<evidence type="ECO:0000313" key="2">
    <source>
        <dbReference type="Proteomes" id="UP000254737"/>
    </source>
</evidence>
<accession>A0A376FXN1</accession>
<evidence type="ECO:0008006" key="3">
    <source>
        <dbReference type="Google" id="ProtNLM"/>
    </source>
</evidence>
<protein>
    <recommendedName>
        <fullName evidence="3">XRE family transcriptional regulator</fullName>
    </recommendedName>
</protein>
<reference evidence="1 2" key="1">
    <citation type="submission" date="2018-06" db="EMBL/GenBank/DDBJ databases">
        <authorList>
            <consortium name="Pathogen Informatics"/>
            <person name="Doyle S."/>
        </authorList>
    </citation>
    <scope>NUCLEOTIDE SEQUENCE [LARGE SCALE GENOMIC DNA]</scope>
    <source>
        <strain evidence="1 2">NCTC13456</strain>
    </source>
</reference>
<dbReference type="GO" id="GO:0003677">
    <property type="term" value="F:DNA binding"/>
    <property type="evidence" value="ECO:0007669"/>
    <property type="project" value="InterPro"/>
</dbReference>
<organism evidence="1 2">
    <name type="scientific">Empedobacter falsenii</name>
    <dbReference type="NCBI Taxonomy" id="343874"/>
    <lineage>
        <taxon>Bacteria</taxon>
        <taxon>Pseudomonadati</taxon>
        <taxon>Bacteroidota</taxon>
        <taxon>Flavobacteriia</taxon>
        <taxon>Flavobacteriales</taxon>
        <taxon>Weeksellaceae</taxon>
        <taxon>Empedobacter</taxon>
    </lineage>
</organism>
<dbReference type="Proteomes" id="UP000254737">
    <property type="component" value="Unassembled WGS sequence"/>
</dbReference>
<proteinExistence type="predicted"/>
<dbReference type="AlphaFoldDB" id="A0A376FXN1"/>
<dbReference type="SUPFAM" id="SSF47413">
    <property type="entry name" value="lambda repressor-like DNA-binding domains"/>
    <property type="match status" value="1"/>
</dbReference>
<dbReference type="EMBL" id="UFXS01000001">
    <property type="protein sequence ID" value="STD53109.1"/>
    <property type="molecule type" value="Genomic_DNA"/>
</dbReference>